<dbReference type="InterPro" id="IPR011992">
    <property type="entry name" value="EF-hand-dom_pair"/>
</dbReference>
<evidence type="ECO:0000256" key="1">
    <source>
        <dbReference type="ARBA" id="ARBA00022837"/>
    </source>
</evidence>
<feature type="signal peptide" evidence="2">
    <location>
        <begin position="1"/>
        <end position="29"/>
    </location>
</feature>
<sequence>MALAARSPKLARLSLVAAAALTLWRQLGGAWVLPAQPRASPISSSGRRLGVAMAGKAEDGIFTPVVQGAKAVIGEDGVTKMRGQVIKAHGDLMQKFLDTSDTPFGKIALKQIFDLADADGSGQLDKEELKTALKSLGFEWLENDAKLDKVLGKGDKDGDDLIDFDEFVKAAPGVLKQNLIKLAKSNGGKLGFLS</sequence>
<dbReference type="PANTHER" id="PTHR35709:SF1">
    <property type="entry name" value="PROTEIN PROTON GRADIENT REGULATION 5, CHLOROPLASTIC"/>
    <property type="match status" value="1"/>
</dbReference>
<dbReference type="GO" id="GO:0009644">
    <property type="term" value="P:response to high light intensity"/>
    <property type="evidence" value="ECO:0007669"/>
    <property type="project" value="InterPro"/>
</dbReference>
<dbReference type="InterPro" id="IPR002048">
    <property type="entry name" value="EF_hand_dom"/>
</dbReference>
<evidence type="ECO:0000256" key="2">
    <source>
        <dbReference type="SAM" id="SignalP"/>
    </source>
</evidence>
<keyword evidence="1" id="KW-0106">Calcium</keyword>
<dbReference type="EMBL" id="HBEG01037930">
    <property type="protein sequence ID" value="CAD8377111.1"/>
    <property type="molecule type" value="Transcribed_RNA"/>
</dbReference>
<feature type="domain" description="EF-hand" evidence="3">
    <location>
        <begin position="142"/>
        <end position="177"/>
    </location>
</feature>
<reference evidence="4" key="1">
    <citation type="submission" date="2021-01" db="EMBL/GenBank/DDBJ databases">
        <authorList>
            <person name="Corre E."/>
            <person name="Pelletier E."/>
            <person name="Niang G."/>
            <person name="Scheremetjew M."/>
            <person name="Finn R."/>
            <person name="Kale V."/>
            <person name="Holt S."/>
            <person name="Cochrane G."/>
            <person name="Meng A."/>
            <person name="Brown T."/>
            <person name="Cohen L."/>
        </authorList>
    </citation>
    <scope>NUCLEOTIDE SEQUENCE</scope>
    <source>
        <strain evidence="4">Pbaha01</strain>
    </source>
</reference>
<dbReference type="Pfam" id="PF13499">
    <property type="entry name" value="EF-hand_7"/>
    <property type="match status" value="1"/>
</dbReference>
<dbReference type="SMART" id="SM00054">
    <property type="entry name" value="EFh"/>
    <property type="match status" value="2"/>
</dbReference>
<accession>A0A7S0AX37</accession>
<dbReference type="CDD" id="cd00051">
    <property type="entry name" value="EFh"/>
    <property type="match status" value="1"/>
</dbReference>
<dbReference type="GO" id="GO:0005509">
    <property type="term" value="F:calcium ion binding"/>
    <property type="evidence" value="ECO:0007669"/>
    <property type="project" value="InterPro"/>
</dbReference>
<dbReference type="SUPFAM" id="SSF47473">
    <property type="entry name" value="EF-hand"/>
    <property type="match status" value="1"/>
</dbReference>
<feature type="domain" description="EF-hand" evidence="3">
    <location>
        <begin position="104"/>
        <end position="139"/>
    </location>
</feature>
<name>A0A7S0AX37_9DINO</name>
<dbReference type="Gene3D" id="1.10.238.10">
    <property type="entry name" value="EF-hand"/>
    <property type="match status" value="1"/>
</dbReference>
<dbReference type="GO" id="GO:0009773">
    <property type="term" value="P:photosynthetic electron transport in photosystem I"/>
    <property type="evidence" value="ECO:0007669"/>
    <property type="project" value="InterPro"/>
</dbReference>
<proteinExistence type="predicted"/>
<organism evidence="4">
    <name type="scientific">Pyrodinium bahamense</name>
    <dbReference type="NCBI Taxonomy" id="73915"/>
    <lineage>
        <taxon>Eukaryota</taxon>
        <taxon>Sar</taxon>
        <taxon>Alveolata</taxon>
        <taxon>Dinophyceae</taxon>
        <taxon>Gonyaulacales</taxon>
        <taxon>Pyrocystaceae</taxon>
        <taxon>Pyrodinium</taxon>
    </lineage>
</organism>
<dbReference type="PANTHER" id="PTHR35709">
    <property type="entry name" value="PROTEIN PROTON GRADIENT REGULATION 5, CHLOROPLASTIC"/>
    <property type="match status" value="1"/>
</dbReference>
<gene>
    <name evidence="4" type="ORF">PBAH0796_LOCUS23148</name>
</gene>
<evidence type="ECO:0000259" key="3">
    <source>
        <dbReference type="PROSITE" id="PS50222"/>
    </source>
</evidence>
<dbReference type="PRINTS" id="PR01697">
    <property type="entry name" value="PARVALBUMIN"/>
</dbReference>
<keyword evidence="2" id="KW-0732">Signal</keyword>
<dbReference type="InterPro" id="IPR018247">
    <property type="entry name" value="EF_Hand_1_Ca_BS"/>
</dbReference>
<dbReference type="InterPro" id="IPR037497">
    <property type="entry name" value="PGR5"/>
</dbReference>
<dbReference type="PROSITE" id="PS00018">
    <property type="entry name" value="EF_HAND_1"/>
    <property type="match status" value="2"/>
</dbReference>
<feature type="chain" id="PRO_5031292505" description="EF-hand domain-containing protein" evidence="2">
    <location>
        <begin position="30"/>
        <end position="194"/>
    </location>
</feature>
<dbReference type="PROSITE" id="PS50222">
    <property type="entry name" value="EF_HAND_2"/>
    <property type="match status" value="2"/>
</dbReference>
<evidence type="ECO:0000313" key="4">
    <source>
        <dbReference type="EMBL" id="CAD8377111.1"/>
    </source>
</evidence>
<dbReference type="AlphaFoldDB" id="A0A7S0AX37"/>
<protein>
    <recommendedName>
        <fullName evidence="3">EF-hand domain-containing protein</fullName>
    </recommendedName>
</protein>